<dbReference type="Gene3D" id="3.40.50.1980">
    <property type="entry name" value="Nitrogenase molybdenum iron protein domain"/>
    <property type="match status" value="2"/>
</dbReference>
<dbReference type="AlphaFoldDB" id="A0A7J5U158"/>
<feature type="domain" description="Fe/B12 periplasmic-binding" evidence="2">
    <location>
        <begin position="6"/>
        <end position="247"/>
    </location>
</feature>
<gene>
    <name evidence="3" type="ORF">F5984_14310</name>
</gene>
<evidence type="ECO:0000256" key="1">
    <source>
        <dbReference type="ARBA" id="ARBA00022729"/>
    </source>
</evidence>
<sequence>MKTSQRIISLVPSLTELLFDLGLDEEIVGLTRFCIHPADKVKNRPIVGGTKQVDFEKIAALAPTLILANKEENTKVDVEQLAQTYPVLVTDVVTVDDALSMIRTVGQHVDRPEEADTLANQIGASLASLPLTPTPLRAAYLIWRKPWMVAGSETFIHAMLPLAGFSNVFADRPRYPVVTPDDLQQAAPEVVLLSSEPYPFGPKHIDELRAICPQARIELVDGELFSWYGSRIAHSADYFRTLCKRMA</sequence>
<dbReference type="PANTHER" id="PTHR30535">
    <property type="entry name" value="VITAMIN B12-BINDING PROTEIN"/>
    <property type="match status" value="1"/>
</dbReference>
<dbReference type="PROSITE" id="PS50983">
    <property type="entry name" value="FE_B12_PBP"/>
    <property type="match status" value="1"/>
</dbReference>
<proteinExistence type="predicted"/>
<dbReference type="EMBL" id="WELI01000005">
    <property type="protein sequence ID" value="KAB7730330.1"/>
    <property type="molecule type" value="Genomic_DNA"/>
</dbReference>
<evidence type="ECO:0000259" key="2">
    <source>
        <dbReference type="PROSITE" id="PS50983"/>
    </source>
</evidence>
<dbReference type="SUPFAM" id="SSF53807">
    <property type="entry name" value="Helical backbone' metal receptor"/>
    <property type="match status" value="1"/>
</dbReference>
<name>A0A7J5U158_9BACT</name>
<dbReference type="PANTHER" id="PTHR30535:SF35">
    <property type="entry name" value="PERIPLASMIC BINDING PROTEIN"/>
    <property type="match status" value="1"/>
</dbReference>
<evidence type="ECO:0000313" key="4">
    <source>
        <dbReference type="Proteomes" id="UP000488299"/>
    </source>
</evidence>
<reference evidence="3 4" key="1">
    <citation type="submission" date="2019-10" db="EMBL/GenBank/DDBJ databases">
        <title>Rudanella paleaurantiibacter sp. nov., isolated from sludge.</title>
        <authorList>
            <person name="Xu S.Q."/>
        </authorList>
    </citation>
    <scope>NUCLEOTIDE SEQUENCE [LARGE SCALE GENOMIC DNA]</scope>
    <source>
        <strain evidence="3 4">HX-22-17</strain>
    </source>
</reference>
<dbReference type="Proteomes" id="UP000488299">
    <property type="component" value="Unassembled WGS sequence"/>
</dbReference>
<evidence type="ECO:0000313" key="3">
    <source>
        <dbReference type="EMBL" id="KAB7730330.1"/>
    </source>
</evidence>
<keyword evidence="4" id="KW-1185">Reference proteome</keyword>
<protein>
    <submittedName>
        <fullName evidence="3">ABC transporter substrate-binding protein</fullName>
    </submittedName>
</protein>
<keyword evidence="1" id="KW-0732">Signal</keyword>
<accession>A0A7J5U158</accession>
<comment type="caution">
    <text evidence="3">The sequence shown here is derived from an EMBL/GenBank/DDBJ whole genome shotgun (WGS) entry which is preliminary data.</text>
</comment>
<dbReference type="InterPro" id="IPR050902">
    <property type="entry name" value="ABC_Transporter_SBP"/>
</dbReference>
<dbReference type="NCBIfam" id="NF038402">
    <property type="entry name" value="TroA_like"/>
    <property type="match status" value="1"/>
</dbReference>
<dbReference type="RefSeq" id="WP_152124920.1">
    <property type="nucleotide sequence ID" value="NZ_WELI01000005.1"/>
</dbReference>
<organism evidence="3 4">
    <name type="scientific">Rudanella paleaurantiibacter</name>
    <dbReference type="NCBI Taxonomy" id="2614655"/>
    <lineage>
        <taxon>Bacteria</taxon>
        <taxon>Pseudomonadati</taxon>
        <taxon>Bacteroidota</taxon>
        <taxon>Cytophagia</taxon>
        <taxon>Cytophagales</taxon>
        <taxon>Cytophagaceae</taxon>
        <taxon>Rudanella</taxon>
    </lineage>
</organism>
<dbReference type="InterPro" id="IPR054828">
    <property type="entry name" value="Vit_B12_bind_prot"/>
</dbReference>
<dbReference type="Pfam" id="PF01497">
    <property type="entry name" value="Peripla_BP_2"/>
    <property type="match status" value="1"/>
</dbReference>
<dbReference type="InterPro" id="IPR002491">
    <property type="entry name" value="ABC_transptr_periplasmic_BD"/>
</dbReference>